<proteinExistence type="predicted"/>
<evidence type="ECO:0000313" key="6">
    <source>
        <dbReference type="EMBL" id="RMX91728.1"/>
    </source>
</evidence>
<comment type="caution">
    <text evidence="6">The sequence shown here is derived from an EMBL/GenBank/DDBJ whole genome shotgun (WGS) entry which is preliminary data.</text>
</comment>
<dbReference type="EMBL" id="QWIL01002922">
    <property type="protein sequence ID" value="RMX91728.1"/>
    <property type="molecule type" value="Genomic_DNA"/>
</dbReference>
<dbReference type="InterPro" id="IPR000890">
    <property type="entry name" value="Aliphatic_acid_kin_short-chain"/>
</dbReference>
<keyword evidence="2" id="KW-0547">Nucleotide-binding</keyword>
<evidence type="ECO:0000256" key="3">
    <source>
        <dbReference type="ARBA" id="ARBA00022777"/>
    </source>
</evidence>
<dbReference type="GO" id="GO:0008776">
    <property type="term" value="F:acetate kinase activity"/>
    <property type="evidence" value="ECO:0007669"/>
    <property type="project" value="TreeGrafter"/>
</dbReference>
<dbReference type="InterPro" id="IPR043129">
    <property type="entry name" value="ATPase_NBD"/>
</dbReference>
<evidence type="ECO:0000256" key="1">
    <source>
        <dbReference type="ARBA" id="ARBA00022679"/>
    </source>
</evidence>
<gene>
    <name evidence="7" type="ORF">D0866_14923</name>
    <name evidence="6" type="ORF">D0867_14851</name>
</gene>
<feature type="region of interest" description="Disordered" evidence="5">
    <location>
        <begin position="309"/>
        <end position="328"/>
    </location>
</feature>
<feature type="compositionally biased region" description="Low complexity" evidence="5">
    <location>
        <begin position="310"/>
        <end position="323"/>
    </location>
</feature>
<keyword evidence="1" id="KW-0808">Transferase</keyword>
<dbReference type="SUPFAM" id="SSF53067">
    <property type="entry name" value="Actin-like ATPase domain"/>
    <property type="match status" value="2"/>
</dbReference>
<evidence type="ECO:0000313" key="9">
    <source>
        <dbReference type="Proteomes" id="UP000276864"/>
    </source>
</evidence>
<evidence type="ECO:0000313" key="8">
    <source>
        <dbReference type="Proteomes" id="UP000271337"/>
    </source>
</evidence>
<evidence type="ECO:0000256" key="4">
    <source>
        <dbReference type="ARBA" id="ARBA00022840"/>
    </source>
</evidence>
<dbReference type="Proteomes" id="UP000276864">
    <property type="component" value="Unassembled WGS sequence"/>
</dbReference>
<dbReference type="PRINTS" id="PR00471">
    <property type="entry name" value="ACETATEKNASE"/>
</dbReference>
<dbReference type="Pfam" id="PF00871">
    <property type="entry name" value="Acetate_kinase"/>
    <property type="match status" value="2"/>
</dbReference>
<dbReference type="GO" id="GO:0005524">
    <property type="term" value="F:ATP binding"/>
    <property type="evidence" value="ECO:0007669"/>
    <property type="project" value="UniProtKB-KW"/>
</dbReference>
<evidence type="ECO:0000256" key="2">
    <source>
        <dbReference type="ARBA" id="ARBA00022741"/>
    </source>
</evidence>
<sequence length="458" mass="48288">MSKIILAINAGSSSVKVSVFSYTPTNSTNNATSKDNRDQIDTSLTELAQIQISNLTASPALLTYTLRNQTPSLKNSPLPASISTPRTAFQKILTTLLQDPDLPELNSPADVAVAVHRIVHGGGDFSTPTFLDDDETVAHLERLSDLAPLHNGGALEIVAAVRELCQQGDGDGKVVGEGGGRGGGKVRNLGLFDNMFHSTLPLEEREYMISPAKARTTCIQSGVSIATSMGLTPVSGLPGATRSGDVDPSLIFHYTHSAGKLSTASAADAEASEGGKMHITRAETILNKESGWKSLAGTTDFGQLCAKAFPSSPSSSTTTTTTPDNDDEERELARLAFDLLVSRIVDFIAAYYVKLSGDVDALVFAGGIGEKGSILRAAVVEKIQCLGFEIDGDLNADPTFKKKEEGEGTEEEEEGVVAEIGRPGAKHRVVICQTDEQREMARECVGVMGGGFSSGGRG</sequence>
<dbReference type="AlphaFoldDB" id="A0A3M6XMA2"/>
<name>A0A3M6XMA2_HORWE</name>
<protein>
    <recommendedName>
        <fullName evidence="10">Acetate kinase</fullName>
    </recommendedName>
</protein>
<dbReference type="Gene3D" id="3.30.420.40">
    <property type="match status" value="2"/>
</dbReference>
<organism evidence="6 8">
    <name type="scientific">Hortaea werneckii</name>
    <name type="common">Black yeast</name>
    <name type="synonym">Cladosporium werneckii</name>
    <dbReference type="NCBI Taxonomy" id="91943"/>
    <lineage>
        <taxon>Eukaryota</taxon>
        <taxon>Fungi</taxon>
        <taxon>Dikarya</taxon>
        <taxon>Ascomycota</taxon>
        <taxon>Pezizomycotina</taxon>
        <taxon>Dothideomycetes</taxon>
        <taxon>Dothideomycetidae</taxon>
        <taxon>Mycosphaerellales</taxon>
        <taxon>Teratosphaeriaceae</taxon>
        <taxon>Hortaea</taxon>
    </lineage>
</organism>
<dbReference type="InterPro" id="IPR023865">
    <property type="entry name" value="Aliphatic_acid_kinase_CS"/>
</dbReference>
<dbReference type="PANTHER" id="PTHR21060">
    <property type="entry name" value="ACETATE KINASE"/>
    <property type="match status" value="1"/>
</dbReference>
<dbReference type="OrthoDB" id="67445at2759"/>
<evidence type="ECO:0008006" key="10">
    <source>
        <dbReference type="Google" id="ProtNLM"/>
    </source>
</evidence>
<evidence type="ECO:0000256" key="5">
    <source>
        <dbReference type="SAM" id="MobiDB-lite"/>
    </source>
</evidence>
<dbReference type="GO" id="GO:0006083">
    <property type="term" value="P:acetate metabolic process"/>
    <property type="evidence" value="ECO:0007669"/>
    <property type="project" value="TreeGrafter"/>
</dbReference>
<evidence type="ECO:0000313" key="7">
    <source>
        <dbReference type="EMBL" id="RMY07339.1"/>
    </source>
</evidence>
<dbReference type="Proteomes" id="UP000271337">
    <property type="component" value="Unassembled WGS sequence"/>
</dbReference>
<dbReference type="PROSITE" id="PS01075">
    <property type="entry name" value="ACETATE_KINASE_1"/>
    <property type="match status" value="1"/>
</dbReference>
<keyword evidence="3" id="KW-0418">Kinase</keyword>
<dbReference type="VEuPathDB" id="FungiDB:BTJ68_15493"/>
<dbReference type="EMBL" id="QWIM01002842">
    <property type="protein sequence ID" value="RMY07339.1"/>
    <property type="molecule type" value="Genomic_DNA"/>
</dbReference>
<keyword evidence="4" id="KW-0067">ATP-binding</keyword>
<accession>A0A3M6XMA2</accession>
<dbReference type="PANTHER" id="PTHR21060:SF15">
    <property type="entry name" value="ACETATE KINASE-RELATED"/>
    <property type="match status" value="1"/>
</dbReference>
<reference evidence="8 9" key="1">
    <citation type="journal article" date="2018" name="BMC Genomics">
        <title>Genomic evidence for intraspecific hybridization in a clonal and extremely halotolerant yeast.</title>
        <authorList>
            <person name="Gostincar C."/>
            <person name="Stajich J.E."/>
            <person name="Zupancic J."/>
            <person name="Zalar P."/>
            <person name="Gunde-Cimerman N."/>
        </authorList>
    </citation>
    <scope>NUCLEOTIDE SEQUENCE [LARGE SCALE GENOMIC DNA]</scope>
    <source>
        <strain evidence="7 9">EXF-6651</strain>
        <strain evidence="6 8">EXF-6669</strain>
    </source>
</reference>